<keyword evidence="3" id="KW-1185">Reference proteome</keyword>
<dbReference type="AlphaFoldDB" id="A0AAV7TQR6"/>
<evidence type="ECO:0000256" key="1">
    <source>
        <dbReference type="SAM" id="MobiDB-lite"/>
    </source>
</evidence>
<evidence type="ECO:0000313" key="2">
    <source>
        <dbReference type="EMBL" id="KAJ1178022.1"/>
    </source>
</evidence>
<name>A0AAV7TQR6_PLEWA</name>
<organism evidence="2 3">
    <name type="scientific">Pleurodeles waltl</name>
    <name type="common">Iberian ribbed newt</name>
    <dbReference type="NCBI Taxonomy" id="8319"/>
    <lineage>
        <taxon>Eukaryota</taxon>
        <taxon>Metazoa</taxon>
        <taxon>Chordata</taxon>
        <taxon>Craniata</taxon>
        <taxon>Vertebrata</taxon>
        <taxon>Euteleostomi</taxon>
        <taxon>Amphibia</taxon>
        <taxon>Batrachia</taxon>
        <taxon>Caudata</taxon>
        <taxon>Salamandroidea</taxon>
        <taxon>Salamandridae</taxon>
        <taxon>Pleurodelinae</taxon>
        <taxon>Pleurodeles</taxon>
    </lineage>
</organism>
<proteinExistence type="predicted"/>
<evidence type="ECO:0000313" key="3">
    <source>
        <dbReference type="Proteomes" id="UP001066276"/>
    </source>
</evidence>
<protein>
    <submittedName>
        <fullName evidence="2">Uncharacterized protein</fullName>
    </submittedName>
</protein>
<comment type="caution">
    <text evidence="2">The sequence shown here is derived from an EMBL/GenBank/DDBJ whole genome shotgun (WGS) entry which is preliminary data.</text>
</comment>
<sequence length="163" mass="17234">MDHTHPRSSGAPNIAIVGKGHLRQERSLQWGFSSCPAGPTVRAPKELPPDNTGRNAHHQNLRGAFIGSPTPNTVRAAARYRASSCLARQTAIKTPGNVVACPGPSRTAEYKDRISHGAAASCCSASLRWAAHAGSAVRGREVSAIAQKGRLPQGDPAHLPRNR</sequence>
<dbReference type="EMBL" id="JANPWB010000006">
    <property type="protein sequence ID" value="KAJ1178022.1"/>
    <property type="molecule type" value="Genomic_DNA"/>
</dbReference>
<dbReference type="Proteomes" id="UP001066276">
    <property type="component" value="Chromosome 3_2"/>
</dbReference>
<feature type="region of interest" description="Disordered" evidence="1">
    <location>
        <begin position="35"/>
        <end position="57"/>
    </location>
</feature>
<accession>A0AAV7TQR6</accession>
<reference evidence="2" key="1">
    <citation type="journal article" date="2022" name="bioRxiv">
        <title>Sequencing and chromosome-scale assembly of the giantPleurodeles waltlgenome.</title>
        <authorList>
            <person name="Brown T."/>
            <person name="Elewa A."/>
            <person name="Iarovenko S."/>
            <person name="Subramanian E."/>
            <person name="Araus A.J."/>
            <person name="Petzold A."/>
            <person name="Susuki M."/>
            <person name="Suzuki K.-i.T."/>
            <person name="Hayashi T."/>
            <person name="Toyoda A."/>
            <person name="Oliveira C."/>
            <person name="Osipova E."/>
            <person name="Leigh N.D."/>
            <person name="Simon A."/>
            <person name="Yun M.H."/>
        </authorList>
    </citation>
    <scope>NUCLEOTIDE SEQUENCE</scope>
    <source>
        <strain evidence="2">20211129_DDA</strain>
        <tissue evidence="2">Liver</tissue>
    </source>
</reference>
<gene>
    <name evidence="2" type="ORF">NDU88_003272</name>
</gene>